<dbReference type="AlphaFoldDB" id="Q0RC03"/>
<gene>
    <name evidence="3" type="ordered locus">FRAAL6404</name>
</gene>
<keyword evidence="4" id="KW-1185">Reference proteome</keyword>
<evidence type="ECO:0000256" key="1">
    <source>
        <dbReference type="SAM" id="MobiDB-lite"/>
    </source>
</evidence>
<dbReference type="Gene3D" id="3.40.50.1820">
    <property type="entry name" value="alpha/beta hydrolase"/>
    <property type="match status" value="1"/>
</dbReference>
<dbReference type="ESTHER" id="fraaa-q0rc03">
    <property type="family name" value="6_AlphaBeta_hydrolase"/>
</dbReference>
<dbReference type="Proteomes" id="UP000000657">
    <property type="component" value="Chromosome"/>
</dbReference>
<dbReference type="HOGENOM" id="CLU_089595_0_0_11"/>
<dbReference type="InterPro" id="IPR029058">
    <property type="entry name" value="AB_hydrolase_fold"/>
</dbReference>
<name>Q0RC03_FRAAA</name>
<sequence length="254" mass="25553">MMSETRAAGTPGTAGGTGVVPPVVLVHGTATTGAVWRHVRRELGDRPVQAPDRPSTGSLAAELVALRPLLDGAVYGGVSGGATLGLAILAAGVPLAGAVLHEPAVGSLLPGLLAPMAAAFAQGGVVPFARALYGPAWSSADAPADPDAVARDLAMFLDFEPPPLPARICPTIITVGADSPPVRHRAALLLREKLGLTVRVVPGCGHAAHLEAPAAFARLLESVHRGPEAGSAPASRGQSSSDHGLRVPGARSTR</sequence>
<dbReference type="EMBL" id="CT573213">
    <property type="protein sequence ID" value="CAJ65027.1"/>
    <property type="molecule type" value="Genomic_DNA"/>
</dbReference>
<proteinExistence type="predicted"/>
<feature type="region of interest" description="Disordered" evidence="1">
    <location>
        <begin position="1"/>
        <end position="20"/>
    </location>
</feature>
<evidence type="ECO:0000313" key="3">
    <source>
        <dbReference type="EMBL" id="CAJ65027.1"/>
    </source>
</evidence>
<organism evidence="3 4">
    <name type="scientific">Frankia alni (strain DSM 45986 / CECT 9034 / ACN14a)</name>
    <dbReference type="NCBI Taxonomy" id="326424"/>
    <lineage>
        <taxon>Bacteria</taxon>
        <taxon>Bacillati</taxon>
        <taxon>Actinomycetota</taxon>
        <taxon>Actinomycetes</taxon>
        <taxon>Frankiales</taxon>
        <taxon>Frankiaceae</taxon>
        <taxon>Frankia</taxon>
    </lineage>
</organism>
<protein>
    <recommendedName>
        <fullName evidence="2">AB hydrolase-1 domain-containing protein</fullName>
    </recommendedName>
</protein>
<dbReference type="eggNOG" id="ENOG5033TX8">
    <property type="taxonomic scope" value="Bacteria"/>
</dbReference>
<feature type="region of interest" description="Disordered" evidence="1">
    <location>
        <begin position="226"/>
        <end position="254"/>
    </location>
</feature>
<reference evidence="3 4" key="1">
    <citation type="journal article" date="2007" name="Genome Res.">
        <title>Genome characteristics of facultatively symbiotic Frankia sp. strains reflect host range and host plant biogeography.</title>
        <authorList>
            <person name="Normand P."/>
            <person name="Lapierre P."/>
            <person name="Tisa L.S."/>
            <person name="Gogarten J.P."/>
            <person name="Alloisio N."/>
            <person name="Bagnarol E."/>
            <person name="Bassi C.A."/>
            <person name="Berry A.M."/>
            <person name="Bickhart D.M."/>
            <person name="Choisne N."/>
            <person name="Couloux A."/>
            <person name="Cournoyer B."/>
            <person name="Cruveiller S."/>
            <person name="Daubin V."/>
            <person name="Demange N."/>
            <person name="Francino M.P."/>
            <person name="Goltsman E."/>
            <person name="Huang Y."/>
            <person name="Kopp O.R."/>
            <person name="Labarre L."/>
            <person name="Lapidus A."/>
            <person name="Lavire C."/>
            <person name="Marechal J."/>
            <person name="Martinez M."/>
            <person name="Mastronunzio J.E."/>
            <person name="Mullin B.C."/>
            <person name="Niemann J."/>
            <person name="Pujic P."/>
            <person name="Rawnsley T."/>
            <person name="Rouy Z."/>
            <person name="Schenowitz C."/>
            <person name="Sellstedt A."/>
            <person name="Tavares F."/>
            <person name="Tomkins J.P."/>
            <person name="Vallenet D."/>
            <person name="Valverde C."/>
            <person name="Wall L.G."/>
            <person name="Wang Y."/>
            <person name="Medigue C."/>
            <person name="Benson D.R."/>
        </authorList>
    </citation>
    <scope>NUCLEOTIDE SEQUENCE [LARGE SCALE GENOMIC DNA]</scope>
    <source>
        <strain evidence="4">DSM 45986 / CECT 9034 / ACN14a</strain>
    </source>
</reference>
<dbReference type="GO" id="GO:0003824">
    <property type="term" value="F:catalytic activity"/>
    <property type="evidence" value="ECO:0007669"/>
    <property type="project" value="UniProtKB-ARBA"/>
</dbReference>
<dbReference type="InterPro" id="IPR000073">
    <property type="entry name" value="AB_hydrolase_1"/>
</dbReference>
<dbReference type="KEGG" id="fal:FRAAL6404"/>
<dbReference type="SUPFAM" id="SSF53474">
    <property type="entry name" value="alpha/beta-Hydrolases"/>
    <property type="match status" value="1"/>
</dbReference>
<feature type="domain" description="AB hydrolase-1" evidence="2">
    <location>
        <begin position="23"/>
        <end position="218"/>
    </location>
</feature>
<accession>Q0RC03</accession>
<dbReference type="Pfam" id="PF12697">
    <property type="entry name" value="Abhydrolase_6"/>
    <property type="match status" value="1"/>
</dbReference>
<evidence type="ECO:0000313" key="4">
    <source>
        <dbReference type="Proteomes" id="UP000000657"/>
    </source>
</evidence>
<evidence type="ECO:0000259" key="2">
    <source>
        <dbReference type="Pfam" id="PF12697"/>
    </source>
</evidence>